<gene>
    <name evidence="1" type="ORF">C8D87_114177</name>
</gene>
<dbReference type="RefSeq" id="WP_112232059.1">
    <property type="nucleotide sequence ID" value="NZ_QLTT01000014.1"/>
</dbReference>
<organism evidence="1 2">
    <name type="scientific">Lentzea atacamensis</name>
    <dbReference type="NCBI Taxonomy" id="531938"/>
    <lineage>
        <taxon>Bacteria</taxon>
        <taxon>Bacillati</taxon>
        <taxon>Actinomycetota</taxon>
        <taxon>Actinomycetes</taxon>
        <taxon>Pseudonocardiales</taxon>
        <taxon>Pseudonocardiaceae</taxon>
        <taxon>Lentzea</taxon>
    </lineage>
</organism>
<dbReference type="Proteomes" id="UP000248714">
    <property type="component" value="Unassembled WGS sequence"/>
</dbReference>
<reference evidence="1 2" key="1">
    <citation type="submission" date="2018-06" db="EMBL/GenBank/DDBJ databases">
        <title>Genomic Encyclopedia of Type Strains, Phase IV (KMG-IV): sequencing the most valuable type-strain genomes for metagenomic binning, comparative biology and taxonomic classification.</title>
        <authorList>
            <person name="Goeker M."/>
        </authorList>
    </citation>
    <scope>NUCLEOTIDE SEQUENCE [LARGE SCALE GENOMIC DNA]</scope>
    <source>
        <strain evidence="1 2">DSM 45479</strain>
    </source>
</reference>
<protein>
    <submittedName>
        <fullName evidence="1">Uncharacterized protein</fullName>
    </submittedName>
</protein>
<comment type="caution">
    <text evidence="1">The sequence shown here is derived from an EMBL/GenBank/DDBJ whole genome shotgun (WGS) entry which is preliminary data.</text>
</comment>
<keyword evidence="2" id="KW-1185">Reference proteome</keyword>
<dbReference type="EMBL" id="QLTT01000014">
    <property type="protein sequence ID" value="RAS59565.1"/>
    <property type="molecule type" value="Genomic_DNA"/>
</dbReference>
<accession>A0ABX9DW91</accession>
<evidence type="ECO:0000313" key="1">
    <source>
        <dbReference type="EMBL" id="RAS59565.1"/>
    </source>
</evidence>
<evidence type="ECO:0000313" key="2">
    <source>
        <dbReference type="Proteomes" id="UP000248714"/>
    </source>
</evidence>
<sequence length="319" mass="36096">MKQIHFTLVNYAHGGADCSGRTGLQTSWDLDGLVEILQNGTRWPDHLTVLEAEQWDRQGGALMYAAADKLRQASGGVPYVPLLSSLTHNRGPIAPCVFVNANRVVTREWHDGSGPDFYEDARGRMLCRLAEDGDDPEDRSLWFRTRAAHLCPWSAHRKMIDVEALRNEGNPQMPSVVFLDANSTLSGPGWERTDLDDPRRDRWHCAPQIDFLFERLFGKVRPNTAPLDYLCGRWQKGRRRWWVIGKRLPGRRVGGAGMFSVADLVGDQTPTKPPHPHFQSLVTSHVLVNARWKDRITHYKVIDSLGKTDHHGVEVSVLR</sequence>
<name>A0ABX9DW91_9PSEU</name>
<proteinExistence type="predicted"/>